<sequence length="69" mass="7843">FKCSLHILSSVLVRKKSVSYLFSHNQISLVSISVVNTVSFVPRLLHVLQEVTLNLLRVLKQFPAKYCNS</sequence>
<name>A0A0K2UY28_LEPSM</name>
<dbReference type="EMBL" id="HACA01025812">
    <property type="protein sequence ID" value="CDW43173.1"/>
    <property type="molecule type" value="Transcribed_RNA"/>
</dbReference>
<reference evidence="1" key="1">
    <citation type="submission" date="2014-05" db="EMBL/GenBank/DDBJ databases">
        <authorList>
            <person name="Chronopoulou M."/>
        </authorList>
    </citation>
    <scope>NUCLEOTIDE SEQUENCE</scope>
    <source>
        <tissue evidence="1">Whole organism</tissue>
    </source>
</reference>
<feature type="non-terminal residue" evidence="1">
    <location>
        <position position="1"/>
    </location>
</feature>
<organism evidence="1">
    <name type="scientific">Lepeophtheirus salmonis</name>
    <name type="common">Salmon louse</name>
    <name type="synonym">Caligus salmonis</name>
    <dbReference type="NCBI Taxonomy" id="72036"/>
    <lineage>
        <taxon>Eukaryota</taxon>
        <taxon>Metazoa</taxon>
        <taxon>Ecdysozoa</taxon>
        <taxon>Arthropoda</taxon>
        <taxon>Crustacea</taxon>
        <taxon>Multicrustacea</taxon>
        <taxon>Hexanauplia</taxon>
        <taxon>Copepoda</taxon>
        <taxon>Siphonostomatoida</taxon>
        <taxon>Caligidae</taxon>
        <taxon>Lepeophtheirus</taxon>
    </lineage>
</organism>
<proteinExistence type="predicted"/>
<evidence type="ECO:0000313" key="1">
    <source>
        <dbReference type="EMBL" id="CDW43173.1"/>
    </source>
</evidence>
<dbReference type="AlphaFoldDB" id="A0A0K2UY28"/>
<protein>
    <submittedName>
        <fullName evidence="1">Uncharacterized protein</fullName>
    </submittedName>
</protein>
<accession>A0A0K2UY28</accession>